<accession>A0ABD3G3X6</accession>
<keyword evidence="2" id="KW-1185">Reference proteome</keyword>
<organism evidence="1 2">
    <name type="scientific">Phytophthora oleae</name>
    <dbReference type="NCBI Taxonomy" id="2107226"/>
    <lineage>
        <taxon>Eukaryota</taxon>
        <taxon>Sar</taxon>
        <taxon>Stramenopiles</taxon>
        <taxon>Oomycota</taxon>
        <taxon>Peronosporomycetes</taxon>
        <taxon>Peronosporales</taxon>
        <taxon>Peronosporaceae</taxon>
        <taxon>Phytophthora</taxon>
    </lineage>
</organism>
<proteinExistence type="predicted"/>
<gene>
    <name evidence="1" type="ORF">V7S43_001974</name>
</gene>
<dbReference type="EMBL" id="JBIMZQ010000003">
    <property type="protein sequence ID" value="KAL3672680.1"/>
    <property type="molecule type" value="Genomic_DNA"/>
</dbReference>
<sequence>MPELPPDRKQLGYDSGASLMAEGPQVLHEHIAEKIERALGHEVPQMDMRFHNLLVSADIVVVNDSKYELPTIPNTMKKTFVGPKKQVVRKEILKNISGVFQSGKSRYFSVNRVPASLR</sequence>
<comment type="caution">
    <text evidence="1">The sequence shown here is derived from an EMBL/GenBank/DDBJ whole genome shotgun (WGS) entry which is preliminary data.</text>
</comment>
<reference evidence="1 2" key="1">
    <citation type="submission" date="2024-09" db="EMBL/GenBank/DDBJ databases">
        <title>Genome sequencing and assembly of Phytophthora oleae, isolate VK10A, causative agent of rot of olive drupes.</title>
        <authorList>
            <person name="Conti Taguali S."/>
            <person name="Riolo M."/>
            <person name="La Spada F."/>
            <person name="Cacciola S.O."/>
            <person name="Dionisio G."/>
        </authorList>
    </citation>
    <scope>NUCLEOTIDE SEQUENCE [LARGE SCALE GENOMIC DNA]</scope>
    <source>
        <strain evidence="1 2">VK10A</strain>
    </source>
</reference>
<protein>
    <submittedName>
        <fullName evidence="1">Uncharacterized protein</fullName>
    </submittedName>
</protein>
<dbReference type="AlphaFoldDB" id="A0ABD3G3X6"/>
<evidence type="ECO:0000313" key="2">
    <source>
        <dbReference type="Proteomes" id="UP001632037"/>
    </source>
</evidence>
<name>A0ABD3G3X6_9STRA</name>
<evidence type="ECO:0000313" key="1">
    <source>
        <dbReference type="EMBL" id="KAL3672680.1"/>
    </source>
</evidence>
<dbReference type="Proteomes" id="UP001632037">
    <property type="component" value="Unassembled WGS sequence"/>
</dbReference>